<feature type="compositionally biased region" description="Polar residues" evidence="1">
    <location>
        <begin position="101"/>
        <end position="111"/>
    </location>
</feature>
<feature type="transmembrane region" description="Helical" evidence="2">
    <location>
        <begin position="12"/>
        <end position="45"/>
    </location>
</feature>
<evidence type="ECO:0000313" key="3">
    <source>
        <dbReference type="EMBL" id="GAG87304.1"/>
    </source>
</evidence>
<gene>
    <name evidence="3" type="ORF">S01H4_22417</name>
</gene>
<dbReference type="AlphaFoldDB" id="X1AW23"/>
<protein>
    <submittedName>
        <fullName evidence="3">Uncharacterized protein</fullName>
    </submittedName>
</protein>
<organism evidence="3">
    <name type="scientific">marine sediment metagenome</name>
    <dbReference type="NCBI Taxonomy" id="412755"/>
    <lineage>
        <taxon>unclassified sequences</taxon>
        <taxon>metagenomes</taxon>
        <taxon>ecological metagenomes</taxon>
    </lineage>
</organism>
<keyword evidence="2" id="KW-1133">Transmembrane helix</keyword>
<keyword evidence="2" id="KW-0812">Transmembrane</keyword>
<evidence type="ECO:0000256" key="1">
    <source>
        <dbReference type="SAM" id="MobiDB-lite"/>
    </source>
</evidence>
<proteinExistence type="predicted"/>
<feature type="region of interest" description="Disordered" evidence="1">
    <location>
        <begin position="76"/>
        <end position="111"/>
    </location>
</feature>
<evidence type="ECO:0000256" key="2">
    <source>
        <dbReference type="SAM" id="Phobius"/>
    </source>
</evidence>
<reference evidence="3" key="1">
    <citation type="journal article" date="2014" name="Front. Microbiol.">
        <title>High frequency of phylogenetically diverse reductive dehalogenase-homologous genes in deep subseafloor sedimentary metagenomes.</title>
        <authorList>
            <person name="Kawai M."/>
            <person name="Futagami T."/>
            <person name="Toyoda A."/>
            <person name="Takaki Y."/>
            <person name="Nishi S."/>
            <person name="Hori S."/>
            <person name="Arai W."/>
            <person name="Tsubouchi T."/>
            <person name="Morono Y."/>
            <person name="Uchiyama I."/>
            <person name="Ito T."/>
            <person name="Fujiyama A."/>
            <person name="Inagaki F."/>
            <person name="Takami H."/>
        </authorList>
    </citation>
    <scope>NUCLEOTIDE SEQUENCE</scope>
    <source>
        <strain evidence="3">Expedition CK06-06</strain>
    </source>
</reference>
<comment type="caution">
    <text evidence="3">The sequence shown here is derived from an EMBL/GenBank/DDBJ whole genome shotgun (WGS) entry which is preliminary data.</text>
</comment>
<sequence length="111" mass="12528">MIKFTKFYPRDLIAIIVLICAFALKTMHIDGYLDVVIAVVIAFYFSKRLYEEKHPNNDLGERVKVIEAKFGEPKKPTVPLNTGLETTGDFKPTPTPIRHLPTSQVPTSTSH</sequence>
<name>X1AW23_9ZZZZ</name>
<accession>X1AW23</accession>
<dbReference type="EMBL" id="BART01010274">
    <property type="protein sequence ID" value="GAG87304.1"/>
    <property type="molecule type" value="Genomic_DNA"/>
</dbReference>
<keyword evidence="2" id="KW-0472">Membrane</keyword>